<gene>
    <name evidence="4" type="ORF">JS756_31560</name>
</gene>
<dbReference type="Proteomes" id="UP000788262">
    <property type="component" value="Unassembled WGS sequence"/>
</dbReference>
<sequence>MKLRTIASVCALVIAGGLTGCGGSGSSGGSAGGRTTIDVWLMRDSVSAAFQKEFVAGFESAHPGIDVKVQIQEWDGIGEKVTAALASNDAPDVIETGNTQVAQFAQSGGLLDLSDKVGELGGGDWLRGLAEPGAYDGKQYGIPYYAANRVVIYRTDLFRKAGVDPAAVKTRDQWIAATRKLDSGGTQGIYLPGQMWYALAGFIWDEGGDLATRSGSSWKGTLDTPEALAGMDFYERLQALGRGPRDSDESKPPQAEVMAKGQVAQIISTPGGANVVIENNPELKGRLGFFPIPGKTAARPGSVFIGGSDLVIPAASGKHDAAYTFIKELTGDAWQRKLAVAMSYVPNKTTLAGAVASDPGTAAMAAGAAAGRATPNTPGWAAVEAKNPIKDYMTAVLAGAEARTEAAKASEAITTAMKTRS</sequence>
<accession>A0ABS2VZH5</accession>
<name>A0ABS2VZH5_STRAS</name>
<protein>
    <submittedName>
        <fullName evidence="4">Extracellular solute-binding protein</fullName>
    </submittedName>
</protein>
<evidence type="ECO:0000313" key="4">
    <source>
        <dbReference type="EMBL" id="MBN0048558.1"/>
    </source>
</evidence>
<dbReference type="SUPFAM" id="SSF53850">
    <property type="entry name" value="Periplasmic binding protein-like II"/>
    <property type="match status" value="1"/>
</dbReference>
<dbReference type="Gene3D" id="3.40.190.10">
    <property type="entry name" value="Periplasmic binding protein-like II"/>
    <property type="match status" value="2"/>
</dbReference>
<dbReference type="Pfam" id="PF01547">
    <property type="entry name" value="SBP_bac_1"/>
    <property type="match status" value="1"/>
</dbReference>
<dbReference type="PROSITE" id="PS51257">
    <property type="entry name" value="PROKAR_LIPOPROTEIN"/>
    <property type="match status" value="1"/>
</dbReference>
<comment type="caution">
    <text evidence="4">The sequence shown here is derived from an EMBL/GenBank/DDBJ whole genome shotgun (WGS) entry which is preliminary data.</text>
</comment>
<keyword evidence="3" id="KW-0732">Signal</keyword>
<reference evidence="4 5" key="1">
    <citation type="submission" date="2021-02" db="EMBL/GenBank/DDBJ databases">
        <title>Whole genome sequencing of Streptomyces actuosus VRA1.</title>
        <authorList>
            <person name="Sen G."/>
            <person name="Sen A."/>
        </authorList>
    </citation>
    <scope>NUCLEOTIDE SEQUENCE [LARGE SCALE GENOMIC DNA]</scope>
    <source>
        <strain evidence="4 5">VRA1</strain>
    </source>
</reference>
<evidence type="ECO:0000256" key="1">
    <source>
        <dbReference type="ARBA" id="ARBA00008520"/>
    </source>
</evidence>
<keyword evidence="5" id="KW-1185">Reference proteome</keyword>
<dbReference type="PANTHER" id="PTHR30061:SF50">
    <property type="entry name" value="MALTOSE_MALTODEXTRIN-BINDING PERIPLASMIC PROTEIN"/>
    <property type="match status" value="1"/>
</dbReference>
<dbReference type="EMBL" id="JAFFZS010000041">
    <property type="protein sequence ID" value="MBN0048558.1"/>
    <property type="molecule type" value="Genomic_DNA"/>
</dbReference>
<keyword evidence="2" id="KW-0813">Transport</keyword>
<dbReference type="InterPro" id="IPR006059">
    <property type="entry name" value="SBP"/>
</dbReference>
<evidence type="ECO:0000256" key="3">
    <source>
        <dbReference type="ARBA" id="ARBA00022729"/>
    </source>
</evidence>
<comment type="similarity">
    <text evidence="1">Belongs to the bacterial solute-binding protein 1 family.</text>
</comment>
<organism evidence="4 5">
    <name type="scientific">Streptomyces actuosus</name>
    <dbReference type="NCBI Taxonomy" id="1885"/>
    <lineage>
        <taxon>Bacteria</taxon>
        <taxon>Bacillati</taxon>
        <taxon>Actinomycetota</taxon>
        <taxon>Actinomycetes</taxon>
        <taxon>Kitasatosporales</taxon>
        <taxon>Streptomycetaceae</taxon>
        <taxon>Streptomyces</taxon>
    </lineage>
</organism>
<dbReference type="RefSeq" id="WP_205386686.1">
    <property type="nucleotide sequence ID" value="NZ_JAFFZS010000041.1"/>
</dbReference>
<evidence type="ECO:0000256" key="2">
    <source>
        <dbReference type="ARBA" id="ARBA00022448"/>
    </source>
</evidence>
<evidence type="ECO:0000313" key="5">
    <source>
        <dbReference type="Proteomes" id="UP000788262"/>
    </source>
</evidence>
<dbReference type="PANTHER" id="PTHR30061">
    <property type="entry name" value="MALTOSE-BINDING PERIPLASMIC PROTEIN"/>
    <property type="match status" value="1"/>
</dbReference>
<proteinExistence type="inferred from homology"/>